<evidence type="ECO:0000256" key="7">
    <source>
        <dbReference type="PROSITE-ProRule" id="PRU01091"/>
    </source>
</evidence>
<dbReference type="Gene3D" id="1.10.10.10">
    <property type="entry name" value="Winged helix-like DNA-binding domain superfamily/Winged helix DNA-binding domain"/>
    <property type="match status" value="1"/>
</dbReference>
<evidence type="ECO:0000256" key="6">
    <source>
        <dbReference type="PROSITE-ProRule" id="PRU00169"/>
    </source>
</evidence>
<keyword evidence="4 7" id="KW-0238">DNA-binding</keyword>
<dbReference type="Gene3D" id="6.10.250.690">
    <property type="match status" value="1"/>
</dbReference>
<dbReference type="InterPro" id="IPR036388">
    <property type="entry name" value="WH-like_DNA-bd_sf"/>
</dbReference>
<keyword evidence="1 6" id="KW-0597">Phosphoprotein</keyword>
<dbReference type="Pfam" id="PF00072">
    <property type="entry name" value="Response_reg"/>
    <property type="match status" value="1"/>
</dbReference>
<dbReference type="InterPro" id="IPR001867">
    <property type="entry name" value="OmpR/PhoB-type_DNA-bd"/>
</dbReference>
<dbReference type="PANTHER" id="PTHR48111">
    <property type="entry name" value="REGULATOR OF RPOS"/>
    <property type="match status" value="1"/>
</dbReference>
<dbReference type="SMART" id="SM00448">
    <property type="entry name" value="REC"/>
    <property type="match status" value="1"/>
</dbReference>
<dbReference type="InterPro" id="IPR011006">
    <property type="entry name" value="CheY-like_superfamily"/>
</dbReference>
<feature type="modified residue" description="4-aspartylphosphate" evidence="6">
    <location>
        <position position="50"/>
    </location>
</feature>
<dbReference type="PROSITE" id="PS50110">
    <property type="entry name" value="RESPONSE_REGULATORY"/>
    <property type="match status" value="1"/>
</dbReference>
<keyword evidence="2" id="KW-0902">Two-component regulatory system</keyword>
<dbReference type="AlphaFoldDB" id="A0A9E8RXH8"/>
<evidence type="ECO:0000256" key="1">
    <source>
        <dbReference type="ARBA" id="ARBA00022553"/>
    </source>
</evidence>
<organism evidence="10 11">
    <name type="scientific">Fervidibacillus albus</name>
    <dbReference type="NCBI Taxonomy" id="2980026"/>
    <lineage>
        <taxon>Bacteria</taxon>
        <taxon>Bacillati</taxon>
        <taxon>Bacillota</taxon>
        <taxon>Bacilli</taxon>
        <taxon>Bacillales</taxon>
        <taxon>Bacillaceae</taxon>
        <taxon>Fervidibacillus</taxon>
    </lineage>
</organism>
<sequence>MKILIVEDDPVLSDTIVESTKHLYETVQAFDGEEGLYLAEQNIFDIIILDVMLPNMNGYEILKQLRSKNIMTPVIFLTAKDGIDDKIHGFRLGADDYLVKPFHREELLLRLEAIVRRTIGDFKENCIRFKDLILNVKTKTAMIGDEQIQLNGKQFDLLEYFINNKGTIVTKEQIFDRIWGFESDTTNTVVEVYTSHLRKKLKPFNYDQYLKTFRGIGYMLTEEGQEHEEK</sequence>
<reference evidence="10" key="1">
    <citation type="submission" date="2022-09" db="EMBL/GenBank/DDBJ databases">
        <title>Complete Genomes of Fervidibacillus albus and Fervidibacillus halotolerans isolated from tidal flat sediments.</title>
        <authorList>
            <person name="Kwon K.K."/>
            <person name="Yang S.-H."/>
            <person name="Park M.J."/>
            <person name="Oh H.-M."/>
        </authorList>
    </citation>
    <scope>NUCLEOTIDE SEQUENCE</scope>
    <source>
        <strain evidence="10">MEBiC13591</strain>
    </source>
</reference>
<keyword evidence="3" id="KW-0805">Transcription regulation</keyword>
<proteinExistence type="predicted"/>
<dbReference type="GO" id="GO:0000156">
    <property type="term" value="F:phosphorelay response regulator activity"/>
    <property type="evidence" value="ECO:0007669"/>
    <property type="project" value="TreeGrafter"/>
</dbReference>
<dbReference type="PROSITE" id="PS51755">
    <property type="entry name" value="OMPR_PHOB"/>
    <property type="match status" value="1"/>
</dbReference>
<evidence type="ECO:0000313" key="10">
    <source>
        <dbReference type="EMBL" id="WAA09572.1"/>
    </source>
</evidence>
<dbReference type="SMART" id="SM00862">
    <property type="entry name" value="Trans_reg_C"/>
    <property type="match status" value="1"/>
</dbReference>
<evidence type="ECO:0000256" key="3">
    <source>
        <dbReference type="ARBA" id="ARBA00023015"/>
    </source>
</evidence>
<accession>A0A9E8RXH8</accession>
<dbReference type="KEGG" id="faf:OE104_13745"/>
<feature type="DNA-binding region" description="OmpR/PhoB-type" evidence="7">
    <location>
        <begin position="124"/>
        <end position="222"/>
    </location>
</feature>
<dbReference type="PANTHER" id="PTHR48111:SF22">
    <property type="entry name" value="REGULATOR OF RPOS"/>
    <property type="match status" value="1"/>
</dbReference>
<dbReference type="Pfam" id="PF00486">
    <property type="entry name" value="Trans_reg_C"/>
    <property type="match status" value="1"/>
</dbReference>
<evidence type="ECO:0000256" key="4">
    <source>
        <dbReference type="ARBA" id="ARBA00023125"/>
    </source>
</evidence>
<dbReference type="InterPro" id="IPR001789">
    <property type="entry name" value="Sig_transdc_resp-reg_receiver"/>
</dbReference>
<keyword evidence="11" id="KW-1185">Reference proteome</keyword>
<evidence type="ECO:0000259" key="8">
    <source>
        <dbReference type="PROSITE" id="PS50110"/>
    </source>
</evidence>
<evidence type="ECO:0000313" key="11">
    <source>
        <dbReference type="Proteomes" id="UP001164718"/>
    </source>
</evidence>
<dbReference type="CDD" id="cd00383">
    <property type="entry name" value="trans_reg_C"/>
    <property type="match status" value="1"/>
</dbReference>
<dbReference type="GO" id="GO:0005829">
    <property type="term" value="C:cytosol"/>
    <property type="evidence" value="ECO:0007669"/>
    <property type="project" value="TreeGrafter"/>
</dbReference>
<dbReference type="SUPFAM" id="SSF52172">
    <property type="entry name" value="CheY-like"/>
    <property type="match status" value="1"/>
</dbReference>
<dbReference type="GO" id="GO:0000976">
    <property type="term" value="F:transcription cis-regulatory region binding"/>
    <property type="evidence" value="ECO:0007669"/>
    <property type="project" value="TreeGrafter"/>
</dbReference>
<dbReference type="RefSeq" id="WP_275417353.1">
    <property type="nucleotide sequence ID" value="NZ_CP106878.1"/>
</dbReference>
<dbReference type="InterPro" id="IPR039420">
    <property type="entry name" value="WalR-like"/>
</dbReference>
<dbReference type="EMBL" id="CP106878">
    <property type="protein sequence ID" value="WAA09572.1"/>
    <property type="molecule type" value="Genomic_DNA"/>
</dbReference>
<feature type="domain" description="Response regulatory" evidence="8">
    <location>
        <begin position="2"/>
        <end position="115"/>
    </location>
</feature>
<evidence type="ECO:0000256" key="5">
    <source>
        <dbReference type="ARBA" id="ARBA00023163"/>
    </source>
</evidence>
<evidence type="ECO:0000256" key="2">
    <source>
        <dbReference type="ARBA" id="ARBA00023012"/>
    </source>
</evidence>
<name>A0A9E8RXH8_9BACI</name>
<evidence type="ECO:0000259" key="9">
    <source>
        <dbReference type="PROSITE" id="PS51755"/>
    </source>
</evidence>
<dbReference type="Proteomes" id="UP001164718">
    <property type="component" value="Chromosome"/>
</dbReference>
<protein>
    <submittedName>
        <fullName evidence="10">Response regulator transcription factor</fullName>
    </submittedName>
</protein>
<dbReference type="Gene3D" id="3.40.50.2300">
    <property type="match status" value="1"/>
</dbReference>
<keyword evidence="5" id="KW-0804">Transcription</keyword>
<dbReference type="GO" id="GO:0006355">
    <property type="term" value="P:regulation of DNA-templated transcription"/>
    <property type="evidence" value="ECO:0007669"/>
    <property type="project" value="InterPro"/>
</dbReference>
<feature type="domain" description="OmpR/PhoB-type" evidence="9">
    <location>
        <begin position="124"/>
        <end position="222"/>
    </location>
</feature>
<gene>
    <name evidence="10" type="ORF">OE104_13745</name>
</gene>
<dbReference type="GO" id="GO:0032993">
    <property type="term" value="C:protein-DNA complex"/>
    <property type="evidence" value="ECO:0007669"/>
    <property type="project" value="TreeGrafter"/>
</dbReference>